<dbReference type="PANTHER" id="PTHR43861:SF1">
    <property type="entry name" value="TRANS-ACONITATE 2-METHYLTRANSFERASE"/>
    <property type="match status" value="1"/>
</dbReference>
<dbReference type="PANTHER" id="PTHR43861">
    <property type="entry name" value="TRANS-ACONITATE 2-METHYLTRANSFERASE-RELATED"/>
    <property type="match status" value="1"/>
</dbReference>
<evidence type="ECO:0000313" key="4">
    <source>
        <dbReference type="EMBL" id="AWV06906.1"/>
    </source>
</evidence>
<evidence type="ECO:0000256" key="2">
    <source>
        <dbReference type="ARBA" id="ARBA00022679"/>
    </source>
</evidence>
<dbReference type="OrthoDB" id="6681190at2"/>
<dbReference type="SUPFAM" id="SSF53335">
    <property type="entry name" value="S-adenosyl-L-methionine-dependent methyltransferases"/>
    <property type="match status" value="1"/>
</dbReference>
<dbReference type="Gene3D" id="3.40.50.150">
    <property type="entry name" value="Vaccinia Virus protein VP39"/>
    <property type="match status" value="1"/>
</dbReference>
<evidence type="ECO:0000313" key="5">
    <source>
        <dbReference type="Proteomes" id="UP000249447"/>
    </source>
</evidence>
<proteinExistence type="predicted"/>
<dbReference type="GO" id="GO:0008168">
    <property type="term" value="F:methyltransferase activity"/>
    <property type="evidence" value="ECO:0007669"/>
    <property type="project" value="UniProtKB-KW"/>
</dbReference>
<dbReference type="EMBL" id="CP029843">
    <property type="protein sequence ID" value="AWV06906.1"/>
    <property type="molecule type" value="Genomic_DNA"/>
</dbReference>
<dbReference type="AlphaFoldDB" id="A0A2U9T2L7"/>
<dbReference type="CDD" id="cd02440">
    <property type="entry name" value="AdoMet_MTases"/>
    <property type="match status" value="1"/>
</dbReference>
<accession>A0A2U9T2L7</accession>
<organism evidence="4 5">
    <name type="scientific">Marilutibacter maris</name>
    <dbReference type="NCBI Taxonomy" id="1605891"/>
    <lineage>
        <taxon>Bacteria</taxon>
        <taxon>Pseudomonadati</taxon>
        <taxon>Pseudomonadota</taxon>
        <taxon>Gammaproteobacteria</taxon>
        <taxon>Lysobacterales</taxon>
        <taxon>Lysobacteraceae</taxon>
        <taxon>Marilutibacter</taxon>
    </lineage>
</organism>
<name>A0A2U9T2L7_9GAMM</name>
<dbReference type="Pfam" id="PF13649">
    <property type="entry name" value="Methyltransf_25"/>
    <property type="match status" value="1"/>
</dbReference>
<feature type="domain" description="Methyltransferase" evidence="3">
    <location>
        <begin position="45"/>
        <end position="134"/>
    </location>
</feature>
<dbReference type="RefSeq" id="WP_111266033.1">
    <property type="nucleotide sequence ID" value="NZ_CP029843.1"/>
</dbReference>
<dbReference type="Proteomes" id="UP000249447">
    <property type="component" value="Chromosome"/>
</dbReference>
<keyword evidence="2" id="KW-0808">Transferase</keyword>
<dbReference type="GO" id="GO:0032259">
    <property type="term" value="P:methylation"/>
    <property type="evidence" value="ECO:0007669"/>
    <property type="project" value="UniProtKB-KW"/>
</dbReference>
<gene>
    <name evidence="4" type="ORF">C9I47_1191</name>
</gene>
<sequence>MTPSQTAATYDRIAQHWDHAGFDHSNGMAQHERALAFVSARGSALDVGCGSSGRIVSLLLQKGFRVEALDLSPEMLRRAKRHHPDVTFHRADICTWEIDEPFDFISAWDSIWHVPLGHQAAVVDKLCRGLSSGGVLIFSSGGVYAPDEVTGTCFGQALYHASPGIPALLRTIEDAGCHCRHLEFDAGPDDKHVYFIVQRP</sequence>
<evidence type="ECO:0000259" key="3">
    <source>
        <dbReference type="Pfam" id="PF13649"/>
    </source>
</evidence>
<reference evidence="4 5" key="1">
    <citation type="submission" date="2018-05" db="EMBL/GenBank/DDBJ databases">
        <title>The complete genome of Lysobacter maris HZ9B, a marine bacterium antagonistic against terrestrial plant pathogens.</title>
        <authorList>
            <person name="Zhang X.-Q."/>
        </authorList>
    </citation>
    <scope>NUCLEOTIDE SEQUENCE [LARGE SCALE GENOMIC DNA]</scope>
    <source>
        <strain evidence="4 5">HZ9B</strain>
    </source>
</reference>
<dbReference type="InterPro" id="IPR029063">
    <property type="entry name" value="SAM-dependent_MTases_sf"/>
</dbReference>
<dbReference type="KEGG" id="lmb:C9I47_1191"/>
<keyword evidence="5" id="KW-1185">Reference proteome</keyword>
<dbReference type="InterPro" id="IPR041698">
    <property type="entry name" value="Methyltransf_25"/>
</dbReference>
<keyword evidence="1" id="KW-0489">Methyltransferase</keyword>
<evidence type="ECO:0000256" key="1">
    <source>
        <dbReference type="ARBA" id="ARBA00022603"/>
    </source>
</evidence>
<protein>
    <recommendedName>
        <fullName evidence="3">Methyltransferase domain-containing protein</fullName>
    </recommendedName>
</protein>